<keyword evidence="4" id="KW-1185">Reference proteome</keyword>
<dbReference type="GO" id="GO:0006355">
    <property type="term" value="P:regulation of DNA-templated transcription"/>
    <property type="evidence" value="ECO:0007669"/>
    <property type="project" value="InterPro"/>
</dbReference>
<dbReference type="SUPFAM" id="SSF47040">
    <property type="entry name" value="Kix domain of CBP (creb binding protein)"/>
    <property type="match status" value="1"/>
</dbReference>
<organism evidence="3 4">
    <name type="scientific">Diploscapter pachys</name>
    <dbReference type="NCBI Taxonomy" id="2018661"/>
    <lineage>
        <taxon>Eukaryota</taxon>
        <taxon>Metazoa</taxon>
        <taxon>Ecdysozoa</taxon>
        <taxon>Nematoda</taxon>
        <taxon>Chromadorea</taxon>
        <taxon>Rhabditida</taxon>
        <taxon>Rhabditina</taxon>
        <taxon>Rhabditomorpha</taxon>
        <taxon>Rhabditoidea</taxon>
        <taxon>Rhabditidae</taxon>
        <taxon>Diploscapter</taxon>
    </lineage>
</organism>
<accession>A0A2A2LT83</accession>
<evidence type="ECO:0000313" key="4">
    <source>
        <dbReference type="Proteomes" id="UP000218231"/>
    </source>
</evidence>
<gene>
    <name evidence="3" type="ORF">WR25_24391</name>
</gene>
<sequence length="127" mass="15570">MDYDNEIEYVHQIFCDLYMYEFPNPEPSKFEFEKDWHDFIGDQTRSHMACRILVQIFPRPIFRATCDPRIKDLFRFVRHVERQIFEMADDLEDYFHLIDEKVGEIRENLHRNASLKKLKEELKIDIP</sequence>
<keyword evidence="1" id="KW-0539">Nucleus</keyword>
<dbReference type="EMBL" id="LIAE01006452">
    <property type="protein sequence ID" value="PAV89441.1"/>
    <property type="molecule type" value="Genomic_DNA"/>
</dbReference>
<evidence type="ECO:0000313" key="3">
    <source>
        <dbReference type="EMBL" id="PAV89441.1"/>
    </source>
</evidence>
<name>A0A2A2LT83_9BILA</name>
<dbReference type="Gene3D" id="1.10.246.20">
    <property type="entry name" value="Coactivator CBP, KIX domain"/>
    <property type="match status" value="1"/>
</dbReference>
<proteinExistence type="predicted"/>
<evidence type="ECO:0000259" key="2">
    <source>
        <dbReference type="PROSITE" id="PS50952"/>
    </source>
</evidence>
<dbReference type="Proteomes" id="UP000218231">
    <property type="component" value="Unassembled WGS sequence"/>
</dbReference>
<protein>
    <recommendedName>
        <fullName evidence="2">KIX domain-containing protein</fullName>
    </recommendedName>
</protein>
<feature type="domain" description="KIX" evidence="2">
    <location>
        <begin position="31"/>
        <end position="110"/>
    </location>
</feature>
<dbReference type="STRING" id="2018661.A0A2A2LT83"/>
<dbReference type="AlphaFoldDB" id="A0A2A2LT83"/>
<dbReference type="InterPro" id="IPR036529">
    <property type="entry name" value="KIX_dom_sf"/>
</dbReference>
<dbReference type="PROSITE" id="PS50952">
    <property type="entry name" value="KIX"/>
    <property type="match status" value="1"/>
</dbReference>
<dbReference type="InterPro" id="IPR003101">
    <property type="entry name" value="KIX_dom"/>
</dbReference>
<evidence type="ECO:0000256" key="1">
    <source>
        <dbReference type="ARBA" id="ARBA00023242"/>
    </source>
</evidence>
<dbReference type="OrthoDB" id="899at2759"/>
<reference evidence="3 4" key="1">
    <citation type="journal article" date="2017" name="Curr. Biol.">
        <title>Genome architecture and evolution of a unichromosomal asexual nematode.</title>
        <authorList>
            <person name="Fradin H."/>
            <person name="Zegar C."/>
            <person name="Gutwein M."/>
            <person name="Lucas J."/>
            <person name="Kovtun M."/>
            <person name="Corcoran D."/>
            <person name="Baugh L.R."/>
            <person name="Kiontke K."/>
            <person name="Gunsalus K."/>
            <person name="Fitch D.H."/>
            <person name="Piano F."/>
        </authorList>
    </citation>
    <scope>NUCLEOTIDE SEQUENCE [LARGE SCALE GENOMIC DNA]</scope>
    <source>
        <strain evidence="3">PF1309</strain>
    </source>
</reference>
<comment type="caution">
    <text evidence="3">The sequence shown here is derived from an EMBL/GenBank/DDBJ whole genome shotgun (WGS) entry which is preliminary data.</text>
</comment>
<dbReference type="Pfam" id="PF02172">
    <property type="entry name" value="KIX"/>
    <property type="match status" value="1"/>
</dbReference>
<dbReference type="GO" id="GO:0003712">
    <property type="term" value="F:transcription coregulator activity"/>
    <property type="evidence" value="ECO:0007669"/>
    <property type="project" value="InterPro"/>
</dbReference>